<gene>
    <name evidence="1" type="ORF">KSP40_PGU001772</name>
</gene>
<accession>A0ABR2MPW8</accession>
<comment type="caution">
    <text evidence="1">The sequence shown here is derived from an EMBL/GenBank/DDBJ whole genome shotgun (WGS) entry which is preliminary data.</text>
</comment>
<dbReference type="Proteomes" id="UP001412067">
    <property type="component" value="Unassembled WGS sequence"/>
</dbReference>
<sequence>MVNPNFPSRSCSRGTAEQPLLRQFYRHRLPPATPAEILHLGKRSNVLLLHVKVSKLSQLNKLARDNNTASKTIEAD</sequence>
<name>A0ABR2MPW8_9ASPA</name>
<keyword evidence="2" id="KW-1185">Reference proteome</keyword>
<evidence type="ECO:0000313" key="1">
    <source>
        <dbReference type="EMBL" id="KAK8966224.1"/>
    </source>
</evidence>
<dbReference type="EMBL" id="JBBWWR010000005">
    <property type="protein sequence ID" value="KAK8966224.1"/>
    <property type="molecule type" value="Genomic_DNA"/>
</dbReference>
<proteinExistence type="predicted"/>
<organism evidence="1 2">
    <name type="scientific">Platanthera guangdongensis</name>
    <dbReference type="NCBI Taxonomy" id="2320717"/>
    <lineage>
        <taxon>Eukaryota</taxon>
        <taxon>Viridiplantae</taxon>
        <taxon>Streptophyta</taxon>
        <taxon>Embryophyta</taxon>
        <taxon>Tracheophyta</taxon>
        <taxon>Spermatophyta</taxon>
        <taxon>Magnoliopsida</taxon>
        <taxon>Liliopsida</taxon>
        <taxon>Asparagales</taxon>
        <taxon>Orchidaceae</taxon>
        <taxon>Orchidoideae</taxon>
        <taxon>Orchideae</taxon>
        <taxon>Orchidinae</taxon>
        <taxon>Platanthera</taxon>
    </lineage>
</organism>
<protein>
    <submittedName>
        <fullName evidence="1">Uncharacterized protein</fullName>
    </submittedName>
</protein>
<evidence type="ECO:0000313" key="2">
    <source>
        <dbReference type="Proteomes" id="UP001412067"/>
    </source>
</evidence>
<reference evidence="1 2" key="1">
    <citation type="journal article" date="2022" name="Nat. Plants">
        <title>Genomes of leafy and leafless Platanthera orchids illuminate the evolution of mycoheterotrophy.</title>
        <authorList>
            <person name="Li M.H."/>
            <person name="Liu K.W."/>
            <person name="Li Z."/>
            <person name="Lu H.C."/>
            <person name="Ye Q.L."/>
            <person name="Zhang D."/>
            <person name="Wang J.Y."/>
            <person name="Li Y.F."/>
            <person name="Zhong Z.M."/>
            <person name="Liu X."/>
            <person name="Yu X."/>
            <person name="Liu D.K."/>
            <person name="Tu X.D."/>
            <person name="Liu B."/>
            <person name="Hao Y."/>
            <person name="Liao X.Y."/>
            <person name="Jiang Y.T."/>
            <person name="Sun W.H."/>
            <person name="Chen J."/>
            <person name="Chen Y.Q."/>
            <person name="Ai Y."/>
            <person name="Zhai J.W."/>
            <person name="Wu S.S."/>
            <person name="Zhou Z."/>
            <person name="Hsiao Y.Y."/>
            <person name="Wu W.L."/>
            <person name="Chen Y.Y."/>
            <person name="Lin Y.F."/>
            <person name="Hsu J.L."/>
            <person name="Li C.Y."/>
            <person name="Wang Z.W."/>
            <person name="Zhao X."/>
            <person name="Zhong W.Y."/>
            <person name="Ma X.K."/>
            <person name="Ma L."/>
            <person name="Huang J."/>
            <person name="Chen G.Z."/>
            <person name="Huang M.Z."/>
            <person name="Huang L."/>
            <person name="Peng D.H."/>
            <person name="Luo Y.B."/>
            <person name="Zou S.Q."/>
            <person name="Chen S.P."/>
            <person name="Lan S."/>
            <person name="Tsai W.C."/>
            <person name="Van de Peer Y."/>
            <person name="Liu Z.J."/>
        </authorList>
    </citation>
    <scope>NUCLEOTIDE SEQUENCE [LARGE SCALE GENOMIC DNA]</scope>
    <source>
        <strain evidence="1">Lor288</strain>
    </source>
</reference>